<organism evidence="3 4">
    <name type="scientific">Arsenicitalea aurantiaca</name>
    <dbReference type="NCBI Taxonomy" id="1783274"/>
    <lineage>
        <taxon>Bacteria</taxon>
        <taxon>Pseudomonadati</taxon>
        <taxon>Pseudomonadota</taxon>
        <taxon>Alphaproteobacteria</taxon>
        <taxon>Hyphomicrobiales</taxon>
        <taxon>Devosiaceae</taxon>
        <taxon>Arsenicitalea</taxon>
    </lineage>
</organism>
<gene>
    <name evidence="3" type="ORF">EMQ25_17390</name>
</gene>
<dbReference type="RefSeq" id="WP_127189881.1">
    <property type="nucleotide sequence ID" value="NZ_RZNJ01000008.1"/>
</dbReference>
<dbReference type="AlphaFoldDB" id="A0A433X2N4"/>
<name>A0A433X2N4_9HYPH</name>
<proteinExistence type="predicted"/>
<keyword evidence="1" id="KW-0732">Signal</keyword>
<feature type="domain" description="DUF4142" evidence="2">
    <location>
        <begin position="45"/>
        <end position="170"/>
    </location>
</feature>
<keyword evidence="4" id="KW-1185">Reference proteome</keyword>
<comment type="caution">
    <text evidence="3">The sequence shown here is derived from an EMBL/GenBank/DDBJ whole genome shotgun (WGS) entry which is preliminary data.</text>
</comment>
<dbReference type="OrthoDB" id="7281440at2"/>
<evidence type="ECO:0000259" key="2">
    <source>
        <dbReference type="Pfam" id="PF13628"/>
    </source>
</evidence>
<dbReference type="Proteomes" id="UP000281547">
    <property type="component" value="Unassembled WGS sequence"/>
</dbReference>
<evidence type="ECO:0000313" key="3">
    <source>
        <dbReference type="EMBL" id="RUT28356.1"/>
    </source>
</evidence>
<feature type="chain" id="PRO_5019322951" evidence="1">
    <location>
        <begin position="25"/>
        <end position="187"/>
    </location>
</feature>
<evidence type="ECO:0000313" key="4">
    <source>
        <dbReference type="Proteomes" id="UP000281547"/>
    </source>
</evidence>
<dbReference type="EMBL" id="RZNJ01000008">
    <property type="protein sequence ID" value="RUT28356.1"/>
    <property type="molecule type" value="Genomic_DNA"/>
</dbReference>
<reference evidence="3 4" key="1">
    <citation type="journal article" date="2016" name="Int. J. Syst. Evol. Microbiol.">
        <title>Arsenicitalea aurantiaca gen. nov., sp. nov., a new member of the family Hyphomicrobiaceae, isolated from high-arsenic sediment.</title>
        <authorList>
            <person name="Mu Y."/>
            <person name="Zhou L."/>
            <person name="Zeng X.C."/>
            <person name="Liu L."/>
            <person name="Pan Y."/>
            <person name="Chen X."/>
            <person name="Wang J."/>
            <person name="Li S."/>
            <person name="Li W.J."/>
            <person name="Wang Y."/>
        </authorList>
    </citation>
    <scope>NUCLEOTIDE SEQUENCE [LARGE SCALE GENOMIC DNA]</scope>
    <source>
        <strain evidence="3 4">42-50</strain>
    </source>
</reference>
<dbReference type="Pfam" id="PF13628">
    <property type="entry name" value="DUF4142"/>
    <property type="match status" value="1"/>
</dbReference>
<protein>
    <submittedName>
        <fullName evidence="3">DUF4142 domain-containing protein</fullName>
    </submittedName>
</protein>
<feature type="signal peptide" evidence="1">
    <location>
        <begin position="1"/>
        <end position="24"/>
    </location>
</feature>
<evidence type="ECO:0000256" key="1">
    <source>
        <dbReference type="SAM" id="SignalP"/>
    </source>
</evidence>
<dbReference type="InterPro" id="IPR025419">
    <property type="entry name" value="DUF4142"/>
</dbReference>
<accession>A0A433X2N4</accession>
<sequence>MTRFARTLMAAGLGVSLLSMPALAQQVDPAIPEVADETPGSVDVEAFVAETLSAGTLSLRASELAVERAQNARVAEFAGLELREQVSVAQVLSATGEVNQEMGEAHAERFAALEAMAAGPEFDMAYVEAQIELHRELLGIQQTLSARTDPTVEVIVAKLSEQAITSHIAMLDWLREGLAEGAQQTAQ</sequence>